<dbReference type="InterPro" id="IPR050499">
    <property type="entry name" value="PEP-utilizing_PTS_enzyme"/>
</dbReference>
<comment type="caution">
    <text evidence="2">The sequence shown here is derived from an EMBL/GenBank/DDBJ whole genome shotgun (WGS) entry which is preliminary data.</text>
</comment>
<feature type="non-terminal residue" evidence="2">
    <location>
        <position position="1"/>
    </location>
</feature>
<dbReference type="SUPFAM" id="SSF51621">
    <property type="entry name" value="Phosphoenolpyruvate/pyruvate domain"/>
    <property type="match status" value="1"/>
</dbReference>
<organism evidence="2 3">
    <name type="scientific">Actinomadura bangladeshensis</name>
    <dbReference type="NCBI Taxonomy" id="453573"/>
    <lineage>
        <taxon>Bacteria</taxon>
        <taxon>Bacillati</taxon>
        <taxon>Actinomycetota</taxon>
        <taxon>Actinomycetes</taxon>
        <taxon>Streptosporangiales</taxon>
        <taxon>Thermomonosporaceae</taxon>
        <taxon>Actinomadura</taxon>
    </lineage>
</organism>
<evidence type="ECO:0000313" key="3">
    <source>
        <dbReference type="Proteomes" id="UP000475532"/>
    </source>
</evidence>
<dbReference type="Pfam" id="PF02896">
    <property type="entry name" value="PEP-utilizers_C"/>
    <property type="match status" value="1"/>
</dbReference>
<keyword evidence="2" id="KW-0808">Transferase</keyword>
<dbReference type="InterPro" id="IPR000121">
    <property type="entry name" value="PEP_util_C"/>
</dbReference>
<dbReference type="Proteomes" id="UP000475532">
    <property type="component" value="Unassembled WGS sequence"/>
</dbReference>
<protein>
    <submittedName>
        <fullName evidence="2">Phosphoenolpyruvate--protein phosphotransferase</fullName>
    </submittedName>
</protein>
<feature type="domain" description="PEP-utilising enzyme C-terminal" evidence="1">
    <location>
        <begin position="4"/>
        <end position="70"/>
    </location>
</feature>
<keyword evidence="2" id="KW-0670">Pyruvate</keyword>
<dbReference type="GO" id="GO:0016772">
    <property type="term" value="F:transferase activity, transferring phosphorus-containing groups"/>
    <property type="evidence" value="ECO:0007669"/>
    <property type="project" value="InterPro"/>
</dbReference>
<feature type="non-terminal residue" evidence="2">
    <location>
        <position position="70"/>
    </location>
</feature>
<name>A0A6L9QBW3_9ACTN</name>
<dbReference type="InterPro" id="IPR040442">
    <property type="entry name" value="Pyrv_kinase-like_dom_sf"/>
</dbReference>
<accession>A0A6L9QBW3</accession>
<dbReference type="EMBL" id="JAAGLI010000273">
    <property type="protein sequence ID" value="NEA22969.1"/>
    <property type="molecule type" value="Genomic_DNA"/>
</dbReference>
<reference evidence="2 3" key="1">
    <citation type="submission" date="2020-01" db="EMBL/GenBank/DDBJ databases">
        <title>Insect and environment-associated Actinomycetes.</title>
        <authorList>
            <person name="Currrie C."/>
            <person name="Chevrette M."/>
            <person name="Carlson C."/>
            <person name="Stubbendieck R."/>
            <person name="Wendt-Pienkowski E."/>
        </authorList>
    </citation>
    <scope>NUCLEOTIDE SEQUENCE [LARGE SCALE GENOMIC DNA]</scope>
    <source>
        <strain evidence="2 3">SID10258</strain>
    </source>
</reference>
<dbReference type="AlphaFoldDB" id="A0A6L9QBW3"/>
<evidence type="ECO:0000259" key="1">
    <source>
        <dbReference type="Pfam" id="PF02896"/>
    </source>
</evidence>
<dbReference type="PANTHER" id="PTHR46244">
    <property type="entry name" value="PHOSPHOENOLPYRUVATE-PROTEIN PHOSPHOTRANSFERASE"/>
    <property type="match status" value="1"/>
</dbReference>
<evidence type="ECO:0000313" key="2">
    <source>
        <dbReference type="EMBL" id="NEA22969.1"/>
    </source>
</evidence>
<sequence length="70" mass="7581">REEPDLDEQAAAYAEVFAAAGDRTVVVRTLDAGADKPLPFLRLPDEPNPALGVRGLRVARARPDVLETQL</sequence>
<gene>
    <name evidence="2" type="ORF">G3I70_10765</name>
</gene>
<dbReference type="PANTHER" id="PTHR46244:SF3">
    <property type="entry name" value="PHOSPHOENOLPYRUVATE-PROTEIN PHOSPHOTRANSFERASE"/>
    <property type="match status" value="1"/>
</dbReference>
<proteinExistence type="predicted"/>
<dbReference type="Gene3D" id="3.20.20.60">
    <property type="entry name" value="Phosphoenolpyruvate-binding domains"/>
    <property type="match status" value="1"/>
</dbReference>
<dbReference type="RefSeq" id="WP_338071093.1">
    <property type="nucleotide sequence ID" value="NZ_JAAGLI010000273.1"/>
</dbReference>
<dbReference type="InterPro" id="IPR015813">
    <property type="entry name" value="Pyrv/PenolPyrv_kinase-like_dom"/>
</dbReference>